<dbReference type="InterPro" id="IPR018052">
    <property type="entry name" value="Ald1_epimerase_CS"/>
</dbReference>
<dbReference type="EMBL" id="CP102453">
    <property type="protein sequence ID" value="UUX34452.1"/>
    <property type="molecule type" value="Genomic_DNA"/>
</dbReference>
<protein>
    <recommendedName>
        <fullName evidence="5 8">Aldose 1-epimerase</fullName>
        <ecNumber evidence="4 8">5.1.3.3</ecNumber>
    </recommendedName>
</protein>
<proteinExistence type="inferred from homology"/>
<evidence type="ECO:0000313" key="10">
    <source>
        <dbReference type="Proteomes" id="UP001315967"/>
    </source>
</evidence>
<evidence type="ECO:0000256" key="3">
    <source>
        <dbReference type="ARBA" id="ARBA00006206"/>
    </source>
</evidence>
<dbReference type="Gene3D" id="2.70.98.10">
    <property type="match status" value="1"/>
</dbReference>
<dbReference type="CDD" id="cd09019">
    <property type="entry name" value="galactose_mutarotase_like"/>
    <property type="match status" value="1"/>
</dbReference>
<dbReference type="InterPro" id="IPR014718">
    <property type="entry name" value="GH-type_carb-bd"/>
</dbReference>
<dbReference type="InterPro" id="IPR015443">
    <property type="entry name" value="Aldose_1-epimerase"/>
</dbReference>
<keyword evidence="7 8" id="KW-0119">Carbohydrate metabolism</keyword>
<sequence>MDYQIKSFGIYAGIDYDEIWVEHDGVIITFSNFGARINRWLVPDSNGEQKSIVLGFDNASHAVEGKGYYYGATIAPIAGRVNKGQFTLNNDAYQLTINDGKNHLHGGHRAVDLQKWDYDVDLTDEQFKVTFSYTWPDGYNGYPGPITMKVIYSYTFNHTWRIEYVANTEKATLFNPTNHVYFNLSGNNQEDILKHSLQINADHYLPVLADGLPQGTIESVTATPFDLREAVVLGTVLNSNFDQVAIKDGFDHPFYLNESNPKAILSLDENNIRIECRTSSPCIVVYTSQVVDQPIAIWGQAIKKYGGITLETQMEPDAINHTNFHDISLYPDQTFHAWTEYQLIKE</sequence>
<dbReference type="Proteomes" id="UP001315967">
    <property type="component" value="Chromosome"/>
</dbReference>
<gene>
    <name evidence="9" type="ORF">NRE15_02035</name>
</gene>
<dbReference type="PIRSF" id="PIRSF005096">
    <property type="entry name" value="GALM"/>
    <property type="match status" value="1"/>
</dbReference>
<reference evidence="9 10" key="1">
    <citation type="submission" date="2022-08" db="EMBL/GenBank/DDBJ databases">
        <title>Aerococcaceae sp. nov isolated from spoiled eye mask.</title>
        <authorList>
            <person name="Zhou G."/>
            <person name="Xie X.-B."/>
            <person name="Shi Q.-S."/>
            <person name="Wang Y.-S."/>
            <person name="Wen X."/>
            <person name="Peng H."/>
            <person name="Yang X.-J."/>
            <person name="Tao H.-B."/>
            <person name="Huang X.-M."/>
        </authorList>
    </citation>
    <scope>NUCLEOTIDE SEQUENCE [LARGE SCALE GENOMIC DNA]</scope>
    <source>
        <strain evidence="10">DM20194951</strain>
    </source>
</reference>
<evidence type="ECO:0000313" key="9">
    <source>
        <dbReference type="EMBL" id="UUX34452.1"/>
    </source>
</evidence>
<dbReference type="EC" id="5.1.3.3" evidence="4 8"/>
<dbReference type="RefSeq" id="WP_313793955.1">
    <property type="nucleotide sequence ID" value="NZ_CP102453.1"/>
</dbReference>
<dbReference type="InterPro" id="IPR008183">
    <property type="entry name" value="Aldose_1/G6P_1-epimerase"/>
</dbReference>
<dbReference type="PANTHER" id="PTHR10091:SF0">
    <property type="entry name" value="GALACTOSE MUTAROTASE"/>
    <property type="match status" value="1"/>
</dbReference>
<evidence type="ECO:0000256" key="4">
    <source>
        <dbReference type="ARBA" id="ARBA00013185"/>
    </source>
</evidence>
<accession>A0ABY5P6T8</accession>
<evidence type="ECO:0000256" key="8">
    <source>
        <dbReference type="PIRNR" id="PIRNR005096"/>
    </source>
</evidence>
<dbReference type="Pfam" id="PF01263">
    <property type="entry name" value="Aldose_epim"/>
    <property type="match status" value="1"/>
</dbReference>
<evidence type="ECO:0000256" key="6">
    <source>
        <dbReference type="ARBA" id="ARBA00023235"/>
    </source>
</evidence>
<evidence type="ECO:0000256" key="2">
    <source>
        <dbReference type="ARBA" id="ARBA00005028"/>
    </source>
</evidence>
<organism evidence="9 10">
    <name type="scientific">Fundicoccus culcitae</name>
    <dbReference type="NCBI Taxonomy" id="2969821"/>
    <lineage>
        <taxon>Bacteria</taxon>
        <taxon>Bacillati</taxon>
        <taxon>Bacillota</taxon>
        <taxon>Bacilli</taxon>
        <taxon>Lactobacillales</taxon>
        <taxon>Aerococcaceae</taxon>
        <taxon>Fundicoccus</taxon>
    </lineage>
</organism>
<name>A0ABY5P6T8_9LACT</name>
<dbReference type="PANTHER" id="PTHR10091">
    <property type="entry name" value="ALDOSE-1-EPIMERASE"/>
    <property type="match status" value="1"/>
</dbReference>
<dbReference type="InterPro" id="IPR011013">
    <property type="entry name" value="Gal_mutarotase_sf_dom"/>
</dbReference>
<evidence type="ECO:0000256" key="5">
    <source>
        <dbReference type="ARBA" id="ARBA00014165"/>
    </source>
</evidence>
<keyword evidence="6 8" id="KW-0413">Isomerase</keyword>
<comment type="pathway">
    <text evidence="2 8">Carbohydrate metabolism; hexose metabolism.</text>
</comment>
<dbReference type="PROSITE" id="PS00545">
    <property type="entry name" value="ALDOSE_1_EPIMERASE"/>
    <property type="match status" value="1"/>
</dbReference>
<comment type="catalytic activity">
    <reaction evidence="1 8">
        <text>alpha-D-glucose = beta-D-glucose</text>
        <dbReference type="Rhea" id="RHEA:10264"/>
        <dbReference type="ChEBI" id="CHEBI:15903"/>
        <dbReference type="ChEBI" id="CHEBI:17925"/>
        <dbReference type="EC" id="5.1.3.3"/>
    </reaction>
</comment>
<evidence type="ECO:0000256" key="1">
    <source>
        <dbReference type="ARBA" id="ARBA00001614"/>
    </source>
</evidence>
<keyword evidence="10" id="KW-1185">Reference proteome</keyword>
<evidence type="ECO:0000256" key="7">
    <source>
        <dbReference type="ARBA" id="ARBA00023277"/>
    </source>
</evidence>
<dbReference type="InterPro" id="IPR047215">
    <property type="entry name" value="Galactose_mutarotase-like"/>
</dbReference>
<dbReference type="SUPFAM" id="SSF74650">
    <property type="entry name" value="Galactose mutarotase-like"/>
    <property type="match status" value="1"/>
</dbReference>
<comment type="similarity">
    <text evidence="3 8">Belongs to the aldose epimerase family.</text>
</comment>